<dbReference type="InterPro" id="IPR050275">
    <property type="entry name" value="PGM_Phosphatase"/>
</dbReference>
<dbReference type="SUPFAM" id="SSF53254">
    <property type="entry name" value="Phosphoglycerate mutase-like"/>
    <property type="match status" value="1"/>
</dbReference>
<comment type="caution">
    <text evidence="1">The sequence shown here is derived from an EMBL/GenBank/DDBJ whole genome shotgun (WGS) entry which is preliminary data.</text>
</comment>
<dbReference type="PANTHER" id="PTHR48100:SF2">
    <property type="entry name" value="CONSERVED PROTEIN"/>
    <property type="match status" value="1"/>
</dbReference>
<evidence type="ECO:0000313" key="1">
    <source>
        <dbReference type="EMBL" id="RBP71676.1"/>
    </source>
</evidence>
<organism evidence="1 2">
    <name type="scientific">Brevibacterium celere</name>
    <dbReference type="NCBI Taxonomy" id="225845"/>
    <lineage>
        <taxon>Bacteria</taxon>
        <taxon>Bacillati</taxon>
        <taxon>Actinomycetota</taxon>
        <taxon>Actinomycetes</taxon>
        <taxon>Micrococcales</taxon>
        <taxon>Brevibacteriaceae</taxon>
        <taxon>Brevibacterium</taxon>
    </lineage>
</organism>
<dbReference type="Proteomes" id="UP000253509">
    <property type="component" value="Unassembled WGS sequence"/>
</dbReference>
<dbReference type="InterPro" id="IPR029033">
    <property type="entry name" value="His_PPase_superfam"/>
</dbReference>
<dbReference type="PANTHER" id="PTHR48100">
    <property type="entry name" value="BROAD-SPECIFICITY PHOSPHATASE YOR283W-RELATED"/>
    <property type="match status" value="1"/>
</dbReference>
<dbReference type="InterPro" id="IPR013078">
    <property type="entry name" value="His_Pase_superF_clade-1"/>
</dbReference>
<keyword evidence="2" id="KW-1185">Reference proteome</keyword>
<evidence type="ECO:0000313" key="2">
    <source>
        <dbReference type="Proteomes" id="UP000253509"/>
    </source>
</evidence>
<dbReference type="SMART" id="SM00855">
    <property type="entry name" value="PGAM"/>
    <property type="match status" value="1"/>
</dbReference>
<dbReference type="EMBL" id="QNSB01000005">
    <property type="protein sequence ID" value="RBP71676.1"/>
    <property type="molecule type" value="Genomic_DNA"/>
</dbReference>
<name>A0A366IIM4_9MICO</name>
<dbReference type="AlphaFoldDB" id="A0A366IIM4"/>
<sequence length="244" mass="26122">MWASLGHMPVIVLLRHGISTANTAGILAGRTPGVSLTEQGVSALENTLRMLPQRSFTRLIHSPLLRCEQTARIAAGVVEAETIEASPDLLELDYGEWSGRSLEELRREDDWRLVLEQASRFRFPGGESIAEAADRSVRRVRSVVEGLRAAERERPRSPQAERGAPLWALLVTHGDIIKAVVADALGLPLDDFQRLSVAPGSFSVIDFGAAHPVLTALSVTSAGIAEAAEPGGGGLRTRADTPPG</sequence>
<protein>
    <submittedName>
        <fullName evidence="1">2,3-bisphosphoglycerate-dependent phosphoglycerate mutase</fullName>
    </submittedName>
</protein>
<accession>A0A366IIM4</accession>
<reference evidence="1 2" key="1">
    <citation type="submission" date="2018-06" db="EMBL/GenBank/DDBJ databases">
        <title>Freshwater and sediment microbial communities from various areas in North America, analyzing microbe dynamics in response to fracking.</title>
        <authorList>
            <person name="Lamendella R."/>
        </authorList>
    </citation>
    <scope>NUCLEOTIDE SEQUENCE [LARGE SCALE GENOMIC DNA]</scope>
    <source>
        <strain evidence="1 2">3b_TX</strain>
    </source>
</reference>
<proteinExistence type="predicted"/>
<dbReference type="Gene3D" id="3.40.50.1240">
    <property type="entry name" value="Phosphoglycerate mutase-like"/>
    <property type="match status" value="1"/>
</dbReference>
<gene>
    <name evidence="1" type="ORF">DFO65_105281</name>
</gene>
<dbReference type="GO" id="GO:0016791">
    <property type="term" value="F:phosphatase activity"/>
    <property type="evidence" value="ECO:0007669"/>
    <property type="project" value="TreeGrafter"/>
</dbReference>
<dbReference type="CDD" id="cd07067">
    <property type="entry name" value="HP_PGM_like"/>
    <property type="match status" value="1"/>
</dbReference>
<dbReference type="Pfam" id="PF00300">
    <property type="entry name" value="His_Phos_1"/>
    <property type="match status" value="1"/>
</dbReference>
<dbReference type="GO" id="GO:0005737">
    <property type="term" value="C:cytoplasm"/>
    <property type="evidence" value="ECO:0007669"/>
    <property type="project" value="TreeGrafter"/>
</dbReference>